<comment type="caution">
    <text evidence="1">The sequence shown here is derived from an EMBL/GenBank/DDBJ whole genome shotgun (WGS) entry which is preliminary data.</text>
</comment>
<evidence type="ECO:0000313" key="2">
    <source>
        <dbReference type="Proteomes" id="UP001165289"/>
    </source>
</evidence>
<organism evidence="1 2">
    <name type="scientific">Oopsacas minuta</name>
    <dbReference type="NCBI Taxonomy" id="111878"/>
    <lineage>
        <taxon>Eukaryota</taxon>
        <taxon>Metazoa</taxon>
        <taxon>Porifera</taxon>
        <taxon>Hexactinellida</taxon>
        <taxon>Hexasterophora</taxon>
        <taxon>Lyssacinosida</taxon>
        <taxon>Leucopsacidae</taxon>
        <taxon>Oopsacas</taxon>
    </lineage>
</organism>
<name>A0AAV7KJU1_9METZ</name>
<protein>
    <submittedName>
        <fullName evidence="1">Uncharacterized protein</fullName>
    </submittedName>
</protein>
<dbReference type="Proteomes" id="UP001165289">
    <property type="component" value="Unassembled WGS sequence"/>
</dbReference>
<proteinExistence type="predicted"/>
<evidence type="ECO:0000313" key="1">
    <source>
        <dbReference type="EMBL" id="KAI6661707.1"/>
    </source>
</evidence>
<gene>
    <name evidence="1" type="ORF">LOD99_9894</name>
</gene>
<dbReference type="EMBL" id="JAKMXF010000009">
    <property type="protein sequence ID" value="KAI6661707.1"/>
    <property type="molecule type" value="Genomic_DNA"/>
</dbReference>
<keyword evidence="2" id="KW-1185">Reference proteome</keyword>
<sequence length="318" mass="37183">MDALFMEDVFKLEPEYSFSCNISVSKNTSYCHIAISQLYNTVYIGYPHIKSILAFDLEGNYLYCFKIVIPKIILGKFCQISENILCVSELHSRVSRAHLITNEGILITTIMYGKYSRRIIDCFSSEKHQIFYIVSESGVDSFGKEGMQQIEAINNFIQPAKTIKGICIKDDDMNLVLRVGCRWFSFWYIYYAQENRLDEIQINIEQFNDIVAFQDYIIFTDNEYEGENLAICNLHSKNVKYIDEHGRACFTTRKIGYHIRIHIASRKLYTKVIRGTVVKVYNLDDLLRMYEEISNKVSESTVDDKECEDYCNCLYHMF</sequence>
<reference evidence="1 2" key="1">
    <citation type="journal article" date="2023" name="BMC Biol.">
        <title>The compact genome of the sponge Oopsacas minuta (Hexactinellida) is lacking key metazoan core genes.</title>
        <authorList>
            <person name="Santini S."/>
            <person name="Schenkelaars Q."/>
            <person name="Jourda C."/>
            <person name="Duchesne M."/>
            <person name="Belahbib H."/>
            <person name="Rocher C."/>
            <person name="Selva M."/>
            <person name="Riesgo A."/>
            <person name="Vervoort M."/>
            <person name="Leys S.P."/>
            <person name="Kodjabachian L."/>
            <person name="Le Bivic A."/>
            <person name="Borchiellini C."/>
            <person name="Claverie J.M."/>
            <person name="Renard E."/>
        </authorList>
    </citation>
    <scope>NUCLEOTIDE SEQUENCE [LARGE SCALE GENOMIC DNA]</scope>
    <source>
        <strain evidence="1">SPO-2</strain>
    </source>
</reference>
<accession>A0AAV7KJU1</accession>
<dbReference type="AlphaFoldDB" id="A0AAV7KJU1"/>